<sequence length="59" mass="6798">MSANRSKALHTIDKTLQLSVGSRAKFLGRETKMERKICDYLHQKISYNSGFLNIVELKK</sequence>
<comment type="caution">
    <text evidence="1">The sequence shown here is derived from an EMBL/GenBank/DDBJ whole genome shotgun (WGS) entry which is preliminary data.</text>
</comment>
<dbReference type="EMBL" id="SHOE01000007">
    <property type="protein sequence ID" value="NKJ67918.1"/>
    <property type="molecule type" value="Genomic_DNA"/>
</dbReference>
<protein>
    <submittedName>
        <fullName evidence="1">Uncharacterized protein</fullName>
    </submittedName>
</protein>
<organism evidence="1 2">
    <name type="scientific">Vibrio chemaguriensis</name>
    <dbReference type="NCBI Taxonomy" id="2527672"/>
    <lineage>
        <taxon>Bacteria</taxon>
        <taxon>Pseudomonadati</taxon>
        <taxon>Pseudomonadota</taxon>
        <taxon>Gammaproteobacteria</taxon>
        <taxon>Vibrionales</taxon>
        <taxon>Vibrionaceae</taxon>
        <taxon>Vibrio</taxon>
    </lineage>
</organism>
<gene>
    <name evidence="1" type="ORF">EX191_08965</name>
</gene>
<name>A0ABX1HV41_9VIBR</name>
<keyword evidence="2" id="KW-1185">Reference proteome</keyword>
<accession>A0ABX1HV41</accession>
<proteinExistence type="predicted"/>
<evidence type="ECO:0000313" key="1">
    <source>
        <dbReference type="EMBL" id="NKJ67918.1"/>
    </source>
</evidence>
<reference evidence="1 2" key="1">
    <citation type="journal article" date="2019" name="Curr. Microbiol.">
        <title>Vibrio chemaguriensis sp. nov., from Sundarbans, Bay of Bengal.</title>
        <authorList>
            <person name="Ghosh A."/>
            <person name="Bhadury P."/>
        </authorList>
    </citation>
    <scope>NUCLEOTIDE SEQUENCE [LARGE SCALE GENOMIC DNA]</scope>
    <source>
        <strain evidence="1 2">Iso1</strain>
    </source>
</reference>
<evidence type="ECO:0000313" key="2">
    <source>
        <dbReference type="Proteomes" id="UP000778757"/>
    </source>
</evidence>
<dbReference type="Proteomes" id="UP000778757">
    <property type="component" value="Unassembled WGS sequence"/>
</dbReference>